<sequence>MNMYEEMQKAVVKAGRFNIQAFEITILTDNKLLRLRGNPQKMKEVKQTLWLDENHQQVSFVDILNEAIEKSRRQR</sequence>
<accession>A0A8S5REG6</accession>
<dbReference type="EMBL" id="BK059094">
    <property type="protein sequence ID" value="DAE29461.1"/>
    <property type="molecule type" value="Genomic_DNA"/>
</dbReference>
<proteinExistence type="predicted"/>
<reference evidence="1" key="1">
    <citation type="journal article" date="2021" name="Proc. Natl. Acad. Sci. U.S.A.">
        <title>A Catalog of Tens of Thousands of Viruses from Human Metagenomes Reveals Hidden Associations with Chronic Diseases.</title>
        <authorList>
            <person name="Tisza M.J."/>
            <person name="Buck C.B."/>
        </authorList>
    </citation>
    <scope>NUCLEOTIDE SEQUENCE</scope>
    <source>
        <strain evidence="1">Ctd0M1</strain>
    </source>
</reference>
<evidence type="ECO:0000313" key="1">
    <source>
        <dbReference type="EMBL" id="DAE29461.1"/>
    </source>
</evidence>
<protein>
    <submittedName>
        <fullName evidence="1">Uncharacterized protein</fullName>
    </submittedName>
</protein>
<organism evidence="1">
    <name type="scientific">virus sp. ctd0M1</name>
    <dbReference type="NCBI Taxonomy" id="2827993"/>
    <lineage>
        <taxon>Viruses</taxon>
    </lineage>
</organism>
<name>A0A8S5REG6_9VIRU</name>